<gene>
    <name evidence="3" type="ORF">ISU02_21995</name>
</gene>
<dbReference type="Pfam" id="PF02302">
    <property type="entry name" value="PTS_IIB"/>
    <property type="match status" value="1"/>
</dbReference>
<dbReference type="RefSeq" id="WP_194704015.1">
    <property type="nucleotide sequence ID" value="NZ_JADKNH010000020.1"/>
</dbReference>
<sequence>MKTIMVCCGSSMVTSTIAIKKLTEVMKKTGIDAKFVQCKFSEVSGKIESSRPDVIVPTGSLDEKLTAGIPVVRGTSFITGINEKATIDEIIKILSK</sequence>
<dbReference type="EMBL" id="JADKNH010000020">
    <property type="protein sequence ID" value="MBF4695778.1"/>
    <property type="molecule type" value="Genomic_DNA"/>
</dbReference>
<evidence type="ECO:0000259" key="2">
    <source>
        <dbReference type="Pfam" id="PF02302"/>
    </source>
</evidence>
<evidence type="ECO:0000256" key="1">
    <source>
        <dbReference type="ARBA" id="ARBA00022679"/>
    </source>
</evidence>
<keyword evidence="1" id="KW-0808">Transferase</keyword>
<evidence type="ECO:0000313" key="3">
    <source>
        <dbReference type="EMBL" id="MBF4695778.1"/>
    </source>
</evidence>
<feature type="domain" description="Phosphotransferase system EIIB component type 2/3" evidence="2">
    <location>
        <begin position="4"/>
        <end position="88"/>
    </location>
</feature>
<keyword evidence="3" id="KW-0762">Sugar transport</keyword>
<keyword evidence="3" id="KW-0813">Transport</keyword>
<proteinExistence type="predicted"/>
<reference evidence="3 4" key="1">
    <citation type="submission" date="2020-11" db="EMBL/GenBank/DDBJ databases">
        <title>Fusibacter basophilias sp. nov.</title>
        <authorList>
            <person name="Qiu D."/>
        </authorList>
    </citation>
    <scope>NUCLEOTIDE SEQUENCE [LARGE SCALE GENOMIC DNA]</scope>
    <source>
        <strain evidence="3 4">Q10-2</strain>
    </source>
</reference>
<comment type="caution">
    <text evidence="3">The sequence shown here is derived from an EMBL/GenBank/DDBJ whole genome shotgun (WGS) entry which is preliminary data.</text>
</comment>
<name>A0ABS0A026_9FIRM</name>
<dbReference type="CDD" id="cd05566">
    <property type="entry name" value="PTS_IIB_galactitol"/>
    <property type="match status" value="1"/>
</dbReference>
<accession>A0ABS0A026</accession>
<dbReference type="InterPro" id="IPR003501">
    <property type="entry name" value="PTS_EIIB_2/3"/>
</dbReference>
<dbReference type="Proteomes" id="UP000614200">
    <property type="component" value="Unassembled WGS sequence"/>
</dbReference>
<organism evidence="3 4">
    <name type="scientific">Fusibacter ferrireducens</name>
    <dbReference type="NCBI Taxonomy" id="2785058"/>
    <lineage>
        <taxon>Bacteria</taxon>
        <taxon>Bacillati</taxon>
        <taxon>Bacillota</taxon>
        <taxon>Clostridia</taxon>
        <taxon>Eubacteriales</taxon>
        <taxon>Eubacteriales Family XII. Incertae Sedis</taxon>
        <taxon>Fusibacter</taxon>
    </lineage>
</organism>
<dbReference type="InterPro" id="IPR036095">
    <property type="entry name" value="PTS_EIIB-like_sf"/>
</dbReference>
<protein>
    <submittedName>
        <fullName evidence="3">PTS sugar transporter subunit IIB</fullName>
    </submittedName>
</protein>
<keyword evidence="4" id="KW-1185">Reference proteome</keyword>
<dbReference type="Gene3D" id="3.40.50.2300">
    <property type="match status" value="1"/>
</dbReference>
<evidence type="ECO:0000313" key="4">
    <source>
        <dbReference type="Proteomes" id="UP000614200"/>
    </source>
</evidence>
<dbReference type="SUPFAM" id="SSF52794">
    <property type="entry name" value="PTS system IIB component-like"/>
    <property type="match status" value="1"/>
</dbReference>